<keyword evidence="2" id="KW-1185">Reference proteome</keyword>
<proteinExistence type="predicted"/>
<dbReference type="EMBL" id="CP007230">
    <property type="protein sequence ID" value="AHK21968.1"/>
    <property type="molecule type" value="Genomic_DNA"/>
</dbReference>
<organism evidence="1 2">
    <name type="scientific">Yersinia similis</name>
    <dbReference type="NCBI Taxonomy" id="367190"/>
    <lineage>
        <taxon>Bacteria</taxon>
        <taxon>Pseudomonadati</taxon>
        <taxon>Pseudomonadota</taxon>
        <taxon>Gammaproteobacteria</taxon>
        <taxon>Enterobacterales</taxon>
        <taxon>Yersiniaceae</taxon>
        <taxon>Yersinia</taxon>
    </lineage>
</organism>
<evidence type="ECO:0000313" key="2">
    <source>
        <dbReference type="Proteomes" id="UP000019439"/>
    </source>
</evidence>
<name>A0ABN4CUE2_9GAMM</name>
<evidence type="ECO:0000313" key="1">
    <source>
        <dbReference type="EMBL" id="AHK21968.1"/>
    </source>
</evidence>
<sequence>MMQRNSGEIGNSDKLIKWKYGKAELVEALPATSRHTPRLLRLLPSGPDRVHKLVLRENQQGLH</sequence>
<gene>
    <name evidence="1" type="ORF">BF17_13295</name>
</gene>
<protein>
    <submittedName>
        <fullName evidence="1">Uncharacterized protein</fullName>
    </submittedName>
</protein>
<reference evidence="1 2" key="1">
    <citation type="journal article" date="2014" name="Genome Announc.">
        <title>Genome Sequence of Yersinia similis Y228T, a Member of the Yersinia pseudotuberculosis Complex.</title>
        <authorList>
            <person name="Sprague L.D."/>
            <person name="Neubauer H."/>
        </authorList>
    </citation>
    <scope>NUCLEOTIDE SEQUENCE [LARGE SCALE GENOMIC DNA]</scope>
    <source>
        <strain evidence="1 2">228</strain>
    </source>
</reference>
<accession>A0ABN4CUE2</accession>
<dbReference type="Proteomes" id="UP000019439">
    <property type="component" value="Chromosome"/>
</dbReference>